<dbReference type="Pfam" id="PF04338">
    <property type="entry name" value="DUF481"/>
    <property type="match status" value="1"/>
</dbReference>
<keyword evidence="3" id="KW-1185">Reference proteome</keyword>
<dbReference type="Proteomes" id="UP001162881">
    <property type="component" value="Unassembled WGS sequence"/>
</dbReference>
<dbReference type="InterPro" id="IPR007433">
    <property type="entry name" value="DUF481"/>
</dbReference>
<protein>
    <submittedName>
        <fullName evidence="2">DUF481 domain-containing protein</fullName>
    </submittedName>
</protein>
<comment type="caution">
    <text evidence="2">The sequence shown here is derived from an EMBL/GenBank/DDBJ whole genome shotgun (WGS) entry which is preliminary data.</text>
</comment>
<evidence type="ECO:0000313" key="3">
    <source>
        <dbReference type="Proteomes" id="UP001162881"/>
    </source>
</evidence>
<keyword evidence="1" id="KW-0732">Signal</keyword>
<accession>A0ABT0B9U8</accession>
<dbReference type="RefSeq" id="WP_244016882.1">
    <property type="nucleotide sequence ID" value="NZ_JALHLF010000006.1"/>
</dbReference>
<name>A0ABT0B9U8_9SPHN</name>
<proteinExistence type="predicted"/>
<sequence length="356" mass="39602">MPSILRSSLVLSLALAPLPALAHARSVPVVQPLPPAYDWPVIVMPDPIPPRPVAVLLPDYPSPVPFIKAEPPKLPETVRAMLAEAMASDKSDEMEAVAKFAMKTQPWFKDEIKAMQKQQKDRLAKEAADKQAAKEKRIRAAGILQLWTGEVDLGGYRNTGNTNNFGVTGSLKLVRTGIKWEHTITATANYQETDHEITTNKYLIGYQPRYTLHEGYFVYGRAQYEKDPISGYYNRYTASGGLGRRLIKNDRMTLSVEIGPALRQVDYVDDPNQTTWSVLTSTDFSWKVNDMMKVTETASAYVGTDNGTFTSLTALEASMTKKLKLKLSYSFEHETNPASDTLKTDTISALSLVYGF</sequence>
<gene>
    <name evidence="2" type="ORF">MTR62_03225</name>
</gene>
<organism evidence="2 3">
    <name type="scientific">Novosphingobium organovorum</name>
    <dbReference type="NCBI Taxonomy" id="2930092"/>
    <lineage>
        <taxon>Bacteria</taxon>
        <taxon>Pseudomonadati</taxon>
        <taxon>Pseudomonadota</taxon>
        <taxon>Alphaproteobacteria</taxon>
        <taxon>Sphingomonadales</taxon>
        <taxon>Sphingomonadaceae</taxon>
        <taxon>Novosphingobium</taxon>
    </lineage>
</organism>
<reference evidence="2" key="1">
    <citation type="submission" date="2022-03" db="EMBL/GenBank/DDBJ databases">
        <title>Identification of a novel bacterium isolated from mangrove sediments.</title>
        <authorList>
            <person name="Pan X."/>
        </authorList>
    </citation>
    <scope>NUCLEOTIDE SEQUENCE</scope>
    <source>
        <strain evidence="2">B1949</strain>
    </source>
</reference>
<evidence type="ECO:0000313" key="2">
    <source>
        <dbReference type="EMBL" id="MCJ2181719.1"/>
    </source>
</evidence>
<feature type="signal peptide" evidence="1">
    <location>
        <begin position="1"/>
        <end position="22"/>
    </location>
</feature>
<dbReference type="EMBL" id="JALHLF010000006">
    <property type="protein sequence ID" value="MCJ2181719.1"/>
    <property type="molecule type" value="Genomic_DNA"/>
</dbReference>
<evidence type="ECO:0000256" key="1">
    <source>
        <dbReference type="SAM" id="SignalP"/>
    </source>
</evidence>
<feature type="chain" id="PRO_5047017765" evidence="1">
    <location>
        <begin position="23"/>
        <end position="356"/>
    </location>
</feature>